<dbReference type="Proteomes" id="UP000539313">
    <property type="component" value="Unassembled WGS sequence"/>
</dbReference>
<dbReference type="RefSeq" id="WP_182705417.1">
    <property type="nucleotide sequence ID" value="NZ_JACJII010000001.1"/>
</dbReference>
<dbReference type="AlphaFoldDB" id="A0A7W3MXP4"/>
<protein>
    <submittedName>
        <fullName evidence="1">Uncharacterized protein</fullName>
    </submittedName>
</protein>
<evidence type="ECO:0000313" key="1">
    <source>
        <dbReference type="EMBL" id="MBA9003741.1"/>
    </source>
</evidence>
<organism evidence="1 2">
    <name type="scientific">Thermomonospora cellulosilytica</name>
    <dbReference type="NCBI Taxonomy" id="1411118"/>
    <lineage>
        <taxon>Bacteria</taxon>
        <taxon>Bacillati</taxon>
        <taxon>Actinomycetota</taxon>
        <taxon>Actinomycetes</taxon>
        <taxon>Streptosporangiales</taxon>
        <taxon>Thermomonosporaceae</taxon>
        <taxon>Thermomonospora</taxon>
    </lineage>
</organism>
<keyword evidence="2" id="KW-1185">Reference proteome</keyword>
<evidence type="ECO:0000313" key="2">
    <source>
        <dbReference type="Proteomes" id="UP000539313"/>
    </source>
</evidence>
<sequence>MIDRQVALINDQTDIWDALADAETAEETVAEVEQPTDEHGEPVLFALPAAPAAEPVGEQLVIDLSGGEHLERHGTVTYAVRVDEADLACYRPAA</sequence>
<name>A0A7W3MXP4_9ACTN</name>
<dbReference type="EMBL" id="JACJII010000001">
    <property type="protein sequence ID" value="MBA9003741.1"/>
    <property type="molecule type" value="Genomic_DNA"/>
</dbReference>
<proteinExistence type="predicted"/>
<accession>A0A7W3MXP4</accession>
<reference evidence="1 2" key="1">
    <citation type="submission" date="2020-08" db="EMBL/GenBank/DDBJ databases">
        <title>Sequencing the genomes of 1000 actinobacteria strains.</title>
        <authorList>
            <person name="Klenk H.-P."/>
        </authorList>
    </citation>
    <scope>NUCLEOTIDE SEQUENCE [LARGE SCALE GENOMIC DNA]</scope>
    <source>
        <strain evidence="1 2">DSM 45823</strain>
    </source>
</reference>
<gene>
    <name evidence="1" type="ORF">HNR21_002623</name>
</gene>
<comment type="caution">
    <text evidence="1">The sequence shown here is derived from an EMBL/GenBank/DDBJ whole genome shotgun (WGS) entry which is preliminary data.</text>
</comment>